<dbReference type="Pfam" id="PF06246">
    <property type="entry name" value="Isy1"/>
    <property type="match status" value="1"/>
</dbReference>
<dbReference type="GO" id="GO:0000350">
    <property type="term" value="P:generation of catalytic spliceosome for second transesterification step"/>
    <property type="evidence" value="ECO:0007669"/>
    <property type="project" value="InterPro"/>
</dbReference>
<evidence type="ECO:0000313" key="3">
    <source>
        <dbReference type="Proteomes" id="UP000653454"/>
    </source>
</evidence>
<feature type="compositionally biased region" description="Acidic residues" evidence="1">
    <location>
        <begin position="28"/>
        <end position="39"/>
    </location>
</feature>
<sequence length="95" mass="11010">MSERDAKPIARAVAEWKSNKEQNKEQETATEEDIYPEDPDDKRISDDEDEESSEKALITSHVSIPSQKEIEEALLRKKKQELLERYGCLDVKMES</sequence>
<feature type="compositionally biased region" description="Basic and acidic residues" evidence="1">
    <location>
        <begin position="17"/>
        <end position="27"/>
    </location>
</feature>
<keyword evidence="3" id="KW-1185">Reference proteome</keyword>
<dbReference type="InterPro" id="IPR009360">
    <property type="entry name" value="Isy1"/>
</dbReference>
<organism evidence="2 3">
    <name type="scientific">Plutella xylostella</name>
    <name type="common">Diamondback moth</name>
    <name type="synonym">Plutella maculipennis</name>
    <dbReference type="NCBI Taxonomy" id="51655"/>
    <lineage>
        <taxon>Eukaryota</taxon>
        <taxon>Metazoa</taxon>
        <taxon>Ecdysozoa</taxon>
        <taxon>Arthropoda</taxon>
        <taxon>Hexapoda</taxon>
        <taxon>Insecta</taxon>
        <taxon>Pterygota</taxon>
        <taxon>Neoptera</taxon>
        <taxon>Endopterygota</taxon>
        <taxon>Lepidoptera</taxon>
        <taxon>Glossata</taxon>
        <taxon>Ditrysia</taxon>
        <taxon>Yponomeutoidea</taxon>
        <taxon>Plutellidae</taxon>
        <taxon>Plutella</taxon>
    </lineage>
</organism>
<comment type="caution">
    <text evidence="2">The sequence shown here is derived from an EMBL/GenBank/DDBJ whole genome shotgun (WGS) entry which is preliminary data.</text>
</comment>
<name>A0A8S4EIX2_PLUXY</name>
<evidence type="ECO:0000256" key="1">
    <source>
        <dbReference type="SAM" id="MobiDB-lite"/>
    </source>
</evidence>
<protein>
    <submittedName>
        <fullName evidence="2">(diamondback moth) hypothetical protein</fullName>
    </submittedName>
</protein>
<proteinExistence type="predicted"/>
<dbReference type="EMBL" id="CAJHNJ030000017">
    <property type="protein sequence ID" value="CAG9115601.1"/>
    <property type="molecule type" value="Genomic_DNA"/>
</dbReference>
<gene>
    <name evidence="2" type="ORF">PLXY2_LOCUS5756</name>
</gene>
<feature type="region of interest" description="Disordered" evidence="1">
    <location>
        <begin position="1"/>
        <end position="62"/>
    </location>
</feature>
<dbReference type="AlphaFoldDB" id="A0A8S4EIX2"/>
<evidence type="ECO:0000313" key="2">
    <source>
        <dbReference type="EMBL" id="CAG9115601.1"/>
    </source>
</evidence>
<accession>A0A8S4EIX2</accession>
<reference evidence="2" key="1">
    <citation type="submission" date="2020-11" db="EMBL/GenBank/DDBJ databases">
        <authorList>
            <person name="Whiteford S."/>
        </authorList>
    </citation>
    <scope>NUCLEOTIDE SEQUENCE</scope>
</reference>
<dbReference type="Proteomes" id="UP000653454">
    <property type="component" value="Unassembled WGS sequence"/>
</dbReference>